<keyword evidence="1" id="KW-0812">Transmembrane</keyword>
<sequence>MMLSTAFTCPGRSSMHYQKVYQSLPEQPKVIVPNNQKVYHAKLGNITVGVIVLVLAAIVYIQQRFNCQKYSQMVKPEECEDLTSKYDLCKSLLSG</sequence>
<proteinExistence type="predicted"/>
<keyword evidence="1" id="KW-0472">Membrane</keyword>
<evidence type="ECO:0000313" key="2">
    <source>
        <dbReference type="EMBL" id="GFY96297.1"/>
    </source>
</evidence>
<reference evidence="2 3" key="1">
    <citation type="submission" date="2019-07" db="EMBL/GenBank/DDBJ databases">
        <title>De Novo Assembly of kiwifruit Actinidia rufa.</title>
        <authorList>
            <person name="Sugita-Konishi S."/>
            <person name="Sato K."/>
            <person name="Mori E."/>
            <person name="Abe Y."/>
            <person name="Kisaki G."/>
            <person name="Hamano K."/>
            <person name="Suezawa K."/>
            <person name="Otani M."/>
            <person name="Fukuda T."/>
            <person name="Manabe T."/>
            <person name="Gomi K."/>
            <person name="Tabuchi M."/>
            <person name="Akimitsu K."/>
            <person name="Kataoka I."/>
        </authorList>
    </citation>
    <scope>NUCLEOTIDE SEQUENCE [LARGE SCALE GENOMIC DNA]</scope>
    <source>
        <strain evidence="3">cv. Fuchu</strain>
    </source>
</reference>
<dbReference type="Proteomes" id="UP000585474">
    <property type="component" value="Unassembled WGS sequence"/>
</dbReference>
<keyword evidence="1" id="KW-1133">Transmembrane helix</keyword>
<evidence type="ECO:0000313" key="3">
    <source>
        <dbReference type="Proteomes" id="UP000585474"/>
    </source>
</evidence>
<name>A0A7J0FEE7_9ERIC</name>
<protein>
    <submittedName>
        <fullName evidence="2">Uncharacterized protein</fullName>
    </submittedName>
</protein>
<feature type="transmembrane region" description="Helical" evidence="1">
    <location>
        <begin position="43"/>
        <end position="61"/>
    </location>
</feature>
<organism evidence="2 3">
    <name type="scientific">Actinidia rufa</name>
    <dbReference type="NCBI Taxonomy" id="165716"/>
    <lineage>
        <taxon>Eukaryota</taxon>
        <taxon>Viridiplantae</taxon>
        <taxon>Streptophyta</taxon>
        <taxon>Embryophyta</taxon>
        <taxon>Tracheophyta</taxon>
        <taxon>Spermatophyta</taxon>
        <taxon>Magnoliopsida</taxon>
        <taxon>eudicotyledons</taxon>
        <taxon>Gunneridae</taxon>
        <taxon>Pentapetalae</taxon>
        <taxon>asterids</taxon>
        <taxon>Ericales</taxon>
        <taxon>Actinidiaceae</taxon>
        <taxon>Actinidia</taxon>
    </lineage>
</organism>
<comment type="caution">
    <text evidence="2">The sequence shown here is derived from an EMBL/GenBank/DDBJ whole genome shotgun (WGS) entry which is preliminary data.</text>
</comment>
<dbReference type="EMBL" id="BJWL01000011">
    <property type="protein sequence ID" value="GFY96297.1"/>
    <property type="molecule type" value="Genomic_DNA"/>
</dbReference>
<dbReference type="AlphaFoldDB" id="A0A7J0FEE7"/>
<gene>
    <name evidence="2" type="ORF">Acr_11g0006030</name>
</gene>
<accession>A0A7J0FEE7</accession>
<keyword evidence="3" id="KW-1185">Reference proteome</keyword>
<evidence type="ECO:0000256" key="1">
    <source>
        <dbReference type="SAM" id="Phobius"/>
    </source>
</evidence>